<feature type="domain" description="N-acetyltransferase" evidence="1">
    <location>
        <begin position="176"/>
        <end position="331"/>
    </location>
</feature>
<keyword evidence="3" id="KW-1185">Reference proteome</keyword>
<dbReference type="Proteomes" id="UP000182264">
    <property type="component" value="Chromosome"/>
</dbReference>
<dbReference type="InterPro" id="IPR016181">
    <property type="entry name" value="Acyl_CoA_acyltransferase"/>
</dbReference>
<dbReference type="GO" id="GO:0016747">
    <property type="term" value="F:acyltransferase activity, transferring groups other than amino-acyl groups"/>
    <property type="evidence" value="ECO:0007669"/>
    <property type="project" value="InterPro"/>
</dbReference>
<dbReference type="Pfam" id="PF13508">
    <property type="entry name" value="Acetyltransf_7"/>
    <property type="match status" value="1"/>
</dbReference>
<dbReference type="EMBL" id="CP015518">
    <property type="protein sequence ID" value="APG25864.1"/>
    <property type="molecule type" value="Genomic_DNA"/>
</dbReference>
<organism evidence="2 3">
    <name type="scientific">Syntrophotalea acetylenica</name>
    <name type="common">Pelobacter acetylenicus</name>
    <dbReference type="NCBI Taxonomy" id="29542"/>
    <lineage>
        <taxon>Bacteria</taxon>
        <taxon>Pseudomonadati</taxon>
        <taxon>Thermodesulfobacteriota</taxon>
        <taxon>Desulfuromonadia</taxon>
        <taxon>Desulfuromonadales</taxon>
        <taxon>Syntrophotaleaceae</taxon>
        <taxon>Syntrophotalea</taxon>
    </lineage>
</organism>
<dbReference type="KEGG" id="pace:A6070_07240"/>
<dbReference type="RefSeq" id="WP_072287707.1">
    <property type="nucleotide sequence ID" value="NZ_CP015455.1"/>
</dbReference>
<protein>
    <recommendedName>
        <fullName evidence="1">N-acetyltransferase domain-containing protein</fullName>
    </recommendedName>
</protein>
<evidence type="ECO:0000259" key="1">
    <source>
        <dbReference type="PROSITE" id="PS51186"/>
    </source>
</evidence>
<dbReference type="PANTHER" id="PTHR41368:SF1">
    <property type="entry name" value="PROTEIN YGHO"/>
    <property type="match status" value="1"/>
</dbReference>
<dbReference type="Gene3D" id="3.40.630.30">
    <property type="match status" value="1"/>
</dbReference>
<gene>
    <name evidence="2" type="ORF">A7E75_13215</name>
</gene>
<dbReference type="PROSITE" id="PS51186">
    <property type="entry name" value="GNAT"/>
    <property type="match status" value="1"/>
</dbReference>
<sequence>MAQLLKIASLAQLEALAGLEGIKALSADLFMLHKPDTHLAIREGDDTLLGRCSLWWHATPVYPEERLGLIGHFEAQNAEVAAMLLKEGCRILSICQCTLAVGPVDGNTWRRYRFITARGTEPPFFMEPDNPDAYPGYFSDAGFRPLARYYSNLDPDLGWSVPETETLRLNLERQGVRLRSLKFDDYSGELEKIYRISLDGFRHNFLYKPVDRDEFCKIYSCIQPFIVPELVWFAEAGNRPVGFLFAVPDMLRIRRGVPSDTVIFKSMAVLPEWSGRGIGSLLLGTVTEQACRQGFRRGIHALMHEANRSRLMSGHHGREFREYTLFCRNLP</sequence>
<dbReference type="STRING" id="29542.A6070_07240"/>
<dbReference type="CDD" id="cd04301">
    <property type="entry name" value="NAT_SF"/>
    <property type="match status" value="1"/>
</dbReference>
<accession>A0A1L3GIX3</accession>
<dbReference type="PANTHER" id="PTHR41368">
    <property type="entry name" value="PROTEIN YGHO"/>
    <property type="match status" value="1"/>
</dbReference>
<evidence type="ECO:0000313" key="3">
    <source>
        <dbReference type="Proteomes" id="UP000182264"/>
    </source>
</evidence>
<evidence type="ECO:0000313" key="2">
    <source>
        <dbReference type="EMBL" id="APG25864.1"/>
    </source>
</evidence>
<proteinExistence type="predicted"/>
<dbReference type="SUPFAM" id="SSF55729">
    <property type="entry name" value="Acyl-CoA N-acyltransferases (Nat)"/>
    <property type="match status" value="1"/>
</dbReference>
<dbReference type="InterPro" id="IPR039968">
    <property type="entry name" value="BcerS-like"/>
</dbReference>
<name>A0A1L3GIX3_SYNAC</name>
<reference evidence="2 3" key="1">
    <citation type="journal article" date="2017" name="Genome Announc.">
        <title>Complete Genome Sequences of Two Acetylene-Fermenting Pelobacter acetylenicus Strains.</title>
        <authorList>
            <person name="Sutton J.M."/>
            <person name="Baesman S.M."/>
            <person name="Fierst J.L."/>
            <person name="Poret-Peterson A.T."/>
            <person name="Oremland R.S."/>
            <person name="Dunlap D.S."/>
            <person name="Akob D.M."/>
        </authorList>
    </citation>
    <scope>NUCLEOTIDE SEQUENCE [LARGE SCALE GENOMIC DNA]</scope>
    <source>
        <strain evidence="2 3">DSM 3247</strain>
    </source>
</reference>
<dbReference type="InterPro" id="IPR000182">
    <property type="entry name" value="GNAT_dom"/>
</dbReference>
<dbReference type="OrthoDB" id="9806005at2"/>
<dbReference type="AlphaFoldDB" id="A0A1L3GIX3"/>